<dbReference type="InterPro" id="IPR001807">
    <property type="entry name" value="ClC"/>
</dbReference>
<feature type="transmembrane region" description="Helical" evidence="11">
    <location>
        <begin position="237"/>
        <end position="260"/>
    </location>
</feature>
<comment type="subcellular location">
    <subcellularLocation>
        <location evidence="1">Membrane</location>
        <topology evidence="1">Multi-pass membrane protein</topology>
    </subcellularLocation>
</comment>
<keyword evidence="7" id="KW-0869">Chloride channel</keyword>
<feature type="transmembrane region" description="Helical" evidence="11">
    <location>
        <begin position="27"/>
        <end position="45"/>
    </location>
</feature>
<keyword evidence="3 11" id="KW-0812">Transmembrane</keyword>
<feature type="transmembrane region" description="Helical" evidence="11">
    <location>
        <begin position="164"/>
        <end position="189"/>
    </location>
</feature>
<evidence type="ECO:0000256" key="5">
    <source>
        <dbReference type="ARBA" id="ARBA00023065"/>
    </source>
</evidence>
<feature type="transmembrane region" description="Helical" evidence="11">
    <location>
        <begin position="201"/>
        <end position="225"/>
    </location>
</feature>
<evidence type="ECO:0000256" key="10">
    <source>
        <dbReference type="SAM" id="MobiDB-lite"/>
    </source>
</evidence>
<dbReference type="Pfam" id="PF00654">
    <property type="entry name" value="Voltage_CLC"/>
    <property type="match status" value="1"/>
</dbReference>
<keyword evidence="4 11" id="KW-1133">Transmembrane helix</keyword>
<feature type="region of interest" description="Disordered" evidence="10">
    <location>
        <begin position="441"/>
        <end position="496"/>
    </location>
</feature>
<sequence length="496" mass="51630">MRQREPDFFQNLQDEFSDVRAWVDRTVVLAYAVAAGLFVVTFTWLSEAAFELFKHLHGQAPWAVLVWTPCLTALIVWCTRRFAPGAAGSGIPQVMAALDHGITPGMRAGLVSMRLTFAKIVLGAGALLAGLSAGREGPSVQVAAGVMHDARRWLRPGSAMSEHALLVAGGAAGIAAAFNAPLAGVVFAIEELSKKMESRNNGLIIAAIVVAGLVAISVFGNLTYFGSIEVPRLSWHAFWPGLLVALVCGVLGGLFSRLLAASLQGLPDRFSAFRRRFPVRFAAAAGLGVAIIGLVTGGATFGAGAEQVRHMLAGEADMSPVYVLLKLVATWLTSWSGVPGGIFAPSLSIGGGIGHDVAMLLGGDDARLLAPSLIALGMAGFLAATTQAPLTSFIIVMEMINGRSMVLSLMAAAMLSSLIARLISRPLYSALAGMMTRRLQRRGGADTVPHAEPVTEPGAEPLAEPGPAPHGKPGEGPSEGLDTPPPVGPEGPPPPR</sequence>
<dbReference type="PRINTS" id="PR00762">
    <property type="entry name" value="CLCHANNEL"/>
</dbReference>
<dbReference type="InterPro" id="IPR014743">
    <property type="entry name" value="Cl-channel_core"/>
</dbReference>
<keyword evidence="9" id="KW-0407">Ion channel</keyword>
<keyword evidence="5" id="KW-0406">Ion transport</keyword>
<feature type="transmembrane region" description="Helical" evidence="11">
    <location>
        <begin position="281"/>
        <end position="303"/>
    </location>
</feature>
<feature type="transmembrane region" description="Helical" evidence="11">
    <location>
        <begin position="368"/>
        <end position="385"/>
    </location>
</feature>
<dbReference type="GO" id="GO:0005254">
    <property type="term" value="F:chloride channel activity"/>
    <property type="evidence" value="ECO:0007669"/>
    <property type="project" value="UniProtKB-KW"/>
</dbReference>
<evidence type="ECO:0000313" key="13">
    <source>
        <dbReference type="Proteomes" id="UP000028878"/>
    </source>
</evidence>
<dbReference type="Proteomes" id="UP000028878">
    <property type="component" value="Unassembled WGS sequence"/>
</dbReference>
<keyword evidence="8" id="KW-0868">Chloride</keyword>
<dbReference type="GO" id="GO:0034707">
    <property type="term" value="C:chloride channel complex"/>
    <property type="evidence" value="ECO:0007669"/>
    <property type="project" value="UniProtKB-KW"/>
</dbReference>
<evidence type="ECO:0000256" key="11">
    <source>
        <dbReference type="SAM" id="Phobius"/>
    </source>
</evidence>
<feature type="transmembrane region" description="Helical" evidence="11">
    <location>
        <begin position="405"/>
        <end position="428"/>
    </location>
</feature>
<dbReference type="InterPro" id="IPR050368">
    <property type="entry name" value="ClC-type_chloride_channel"/>
</dbReference>
<dbReference type="PANTHER" id="PTHR43427">
    <property type="entry name" value="CHLORIDE CHANNEL PROTEIN CLC-E"/>
    <property type="match status" value="1"/>
</dbReference>
<gene>
    <name evidence="12" type="ORF">BN948_03987</name>
</gene>
<reference evidence="13" key="1">
    <citation type="submission" date="2014-11" db="EMBL/GenBank/DDBJ databases">
        <title>Draft genome sequence of Hydrogenophaga intermedia S1.</title>
        <authorList>
            <person name="Gan H.M."/>
            <person name="Chew T.H."/>
            <person name="Stolz A."/>
        </authorList>
    </citation>
    <scope>NUCLEOTIDE SEQUENCE [LARGE SCALE GENOMIC DNA]</scope>
    <source>
        <strain evidence="13">S1</strain>
    </source>
</reference>
<evidence type="ECO:0000256" key="3">
    <source>
        <dbReference type="ARBA" id="ARBA00022692"/>
    </source>
</evidence>
<keyword evidence="6 11" id="KW-0472">Membrane</keyword>
<evidence type="ECO:0000256" key="9">
    <source>
        <dbReference type="ARBA" id="ARBA00023303"/>
    </source>
</evidence>
<dbReference type="RefSeq" id="WP_009519857.1">
    <property type="nucleotide sequence ID" value="NZ_CCAE010000046.1"/>
</dbReference>
<feature type="transmembrane region" description="Helical" evidence="11">
    <location>
        <begin position="323"/>
        <end position="347"/>
    </location>
</feature>
<evidence type="ECO:0000256" key="8">
    <source>
        <dbReference type="ARBA" id="ARBA00023214"/>
    </source>
</evidence>
<evidence type="ECO:0000256" key="4">
    <source>
        <dbReference type="ARBA" id="ARBA00022989"/>
    </source>
</evidence>
<evidence type="ECO:0000256" key="7">
    <source>
        <dbReference type="ARBA" id="ARBA00023173"/>
    </source>
</evidence>
<evidence type="ECO:0000256" key="2">
    <source>
        <dbReference type="ARBA" id="ARBA00022448"/>
    </source>
</evidence>
<feature type="transmembrane region" description="Helical" evidence="11">
    <location>
        <begin position="116"/>
        <end position="134"/>
    </location>
</feature>
<accession>A0A1L1PI06</accession>
<dbReference type="Gene3D" id="1.10.3080.10">
    <property type="entry name" value="Clc chloride channel"/>
    <property type="match status" value="1"/>
</dbReference>
<dbReference type="AlphaFoldDB" id="A0A1L1PI06"/>
<dbReference type="EMBL" id="CCAE010000046">
    <property type="protein sequence ID" value="CDN89548.1"/>
    <property type="molecule type" value="Genomic_DNA"/>
</dbReference>
<dbReference type="PANTHER" id="PTHR43427:SF6">
    <property type="entry name" value="CHLORIDE CHANNEL PROTEIN CLC-E"/>
    <property type="match status" value="1"/>
</dbReference>
<feature type="transmembrane region" description="Helical" evidence="11">
    <location>
        <begin position="60"/>
        <end position="79"/>
    </location>
</feature>
<feature type="compositionally biased region" description="Pro residues" evidence="10">
    <location>
        <begin position="483"/>
        <end position="496"/>
    </location>
</feature>
<proteinExistence type="predicted"/>
<evidence type="ECO:0000256" key="6">
    <source>
        <dbReference type="ARBA" id="ARBA00023136"/>
    </source>
</evidence>
<keyword evidence="2" id="KW-0813">Transport</keyword>
<organism evidence="12 13">
    <name type="scientific">Hydrogenophaga intermedia</name>
    <dbReference type="NCBI Taxonomy" id="65786"/>
    <lineage>
        <taxon>Bacteria</taxon>
        <taxon>Pseudomonadati</taxon>
        <taxon>Pseudomonadota</taxon>
        <taxon>Betaproteobacteria</taxon>
        <taxon>Burkholderiales</taxon>
        <taxon>Comamonadaceae</taxon>
        <taxon>Hydrogenophaga</taxon>
    </lineage>
</organism>
<protein>
    <submittedName>
        <fullName evidence="12">Cl-channel voltage-gated family protein</fullName>
    </submittedName>
</protein>
<keyword evidence="13" id="KW-1185">Reference proteome</keyword>
<evidence type="ECO:0000256" key="1">
    <source>
        <dbReference type="ARBA" id="ARBA00004141"/>
    </source>
</evidence>
<evidence type="ECO:0000313" key="12">
    <source>
        <dbReference type="EMBL" id="CDN89548.1"/>
    </source>
</evidence>
<name>A0A1L1PI06_HYDIT</name>
<dbReference type="CDD" id="cd01034">
    <property type="entry name" value="EriC_like"/>
    <property type="match status" value="1"/>
</dbReference>
<dbReference type="SUPFAM" id="SSF81340">
    <property type="entry name" value="Clc chloride channel"/>
    <property type="match status" value="1"/>
</dbReference>